<dbReference type="AlphaFoldDB" id="A0A382GXD0"/>
<evidence type="ECO:0000313" key="2">
    <source>
        <dbReference type="EMBL" id="SVB79710.1"/>
    </source>
</evidence>
<feature type="non-terminal residue" evidence="2">
    <location>
        <position position="266"/>
    </location>
</feature>
<keyword evidence="1" id="KW-1133">Transmembrane helix</keyword>
<feature type="transmembrane region" description="Helical" evidence="1">
    <location>
        <begin position="6"/>
        <end position="25"/>
    </location>
</feature>
<keyword evidence="1" id="KW-0472">Membrane</keyword>
<dbReference type="InterPro" id="IPR036514">
    <property type="entry name" value="SGNH_hydro_sf"/>
</dbReference>
<name>A0A382GXD0_9ZZZZ</name>
<reference evidence="2" key="1">
    <citation type="submission" date="2018-05" db="EMBL/GenBank/DDBJ databases">
        <authorList>
            <person name="Lanie J.A."/>
            <person name="Ng W.-L."/>
            <person name="Kazmierczak K.M."/>
            <person name="Andrzejewski T.M."/>
            <person name="Davidsen T.M."/>
            <person name="Wayne K.J."/>
            <person name="Tettelin H."/>
            <person name="Glass J.I."/>
            <person name="Rusch D."/>
            <person name="Podicherti R."/>
            <person name="Tsui H.-C.T."/>
            <person name="Winkler M.E."/>
        </authorList>
    </citation>
    <scope>NUCLEOTIDE SEQUENCE</scope>
</reference>
<accession>A0A382GXD0</accession>
<sequence>VNIFKNVLTFIFGCMLAAILLEAGLRIFNPLELRLQGDRINLPRNVEYKMTDLNSEGNQTVVHRKNSLGFRGPELPEDQDNHYIIFTVGGSTTEVSRIDDSATWSALLSANLWSRFSGVWLNNAGLDGHSTYGHKLLLKEYILPIGPDMIMFLIGVNDLHREDLRNIDDAGIVKNANSFTAKIYFLANRLETVNLALAGWRYYLASKKKLIYTQLDLSKAKLQPEDIDFDISPLQQAEKPYVEAYHGRVVELIGISKRAGATPVFM</sequence>
<feature type="non-terminal residue" evidence="2">
    <location>
        <position position="1"/>
    </location>
</feature>
<protein>
    <recommendedName>
        <fullName evidence="3">SGNH hydrolase-type esterase domain-containing protein</fullName>
    </recommendedName>
</protein>
<dbReference type="SUPFAM" id="SSF52266">
    <property type="entry name" value="SGNH hydrolase"/>
    <property type="match status" value="1"/>
</dbReference>
<gene>
    <name evidence="2" type="ORF">METZ01_LOCUS232564</name>
</gene>
<evidence type="ECO:0000256" key="1">
    <source>
        <dbReference type="SAM" id="Phobius"/>
    </source>
</evidence>
<dbReference type="Gene3D" id="3.40.50.1110">
    <property type="entry name" value="SGNH hydrolase"/>
    <property type="match status" value="1"/>
</dbReference>
<evidence type="ECO:0008006" key="3">
    <source>
        <dbReference type="Google" id="ProtNLM"/>
    </source>
</evidence>
<organism evidence="2">
    <name type="scientific">marine metagenome</name>
    <dbReference type="NCBI Taxonomy" id="408172"/>
    <lineage>
        <taxon>unclassified sequences</taxon>
        <taxon>metagenomes</taxon>
        <taxon>ecological metagenomes</taxon>
    </lineage>
</organism>
<keyword evidence="1" id="KW-0812">Transmembrane</keyword>
<dbReference type="EMBL" id="UINC01057972">
    <property type="protein sequence ID" value="SVB79710.1"/>
    <property type="molecule type" value="Genomic_DNA"/>
</dbReference>
<proteinExistence type="predicted"/>